<organism evidence="2">
    <name type="scientific">Musa acuminata subsp. malaccensis</name>
    <name type="common">Wild banana</name>
    <name type="synonym">Musa malaccensis</name>
    <dbReference type="NCBI Taxonomy" id="214687"/>
    <lineage>
        <taxon>Eukaryota</taxon>
        <taxon>Viridiplantae</taxon>
        <taxon>Streptophyta</taxon>
        <taxon>Embryophyta</taxon>
        <taxon>Tracheophyta</taxon>
        <taxon>Spermatophyta</taxon>
        <taxon>Magnoliopsida</taxon>
        <taxon>Liliopsida</taxon>
        <taxon>Zingiberales</taxon>
        <taxon>Musaceae</taxon>
        <taxon>Musa</taxon>
    </lineage>
</organism>
<protein>
    <submittedName>
        <fullName evidence="2">(wild Malaysian banana) hypothetical protein</fullName>
    </submittedName>
</protein>
<proteinExistence type="predicted"/>
<feature type="compositionally biased region" description="Basic residues" evidence="1">
    <location>
        <begin position="117"/>
        <end position="132"/>
    </location>
</feature>
<sequence length="145" mass="15624">MTIETKGEIQGEAFTGRPRGRAICLIRIGGGFLLLEALEGLLVGPGLESEVGLGVEADAEDDDGEEGGDVAGQLPVLPLPRLPRGGRQPIEDVPLGPLLRPRARPPPSPLPAAASGPHRRPQPLSNHARHRRDCLRWKRSHRGIW</sequence>
<feature type="compositionally biased region" description="Acidic residues" evidence="1">
    <location>
        <begin position="57"/>
        <end position="68"/>
    </location>
</feature>
<dbReference type="EMBL" id="HG996473">
    <property type="protein sequence ID" value="CAG1855363.1"/>
    <property type="molecule type" value="Genomic_DNA"/>
</dbReference>
<evidence type="ECO:0000313" key="2">
    <source>
        <dbReference type="EMBL" id="CAG1855363.1"/>
    </source>
</evidence>
<name>A0A8D7ASZ6_MUSAM</name>
<feature type="region of interest" description="Disordered" evidence="1">
    <location>
        <begin position="53"/>
        <end position="132"/>
    </location>
</feature>
<evidence type="ECO:0000256" key="1">
    <source>
        <dbReference type="SAM" id="MobiDB-lite"/>
    </source>
</evidence>
<feature type="compositionally biased region" description="Low complexity" evidence="1">
    <location>
        <begin position="82"/>
        <end position="100"/>
    </location>
</feature>
<reference evidence="2" key="1">
    <citation type="submission" date="2021-03" db="EMBL/GenBank/DDBJ databases">
        <authorList>
            <consortium name="Genoscope - CEA"/>
            <person name="William W."/>
        </authorList>
    </citation>
    <scope>NUCLEOTIDE SEQUENCE</scope>
    <source>
        <strain evidence="2">Doubled-haploid Pahang</strain>
    </source>
</reference>
<dbReference type="AlphaFoldDB" id="A0A8D7ASZ6"/>
<gene>
    <name evidence="2" type="ORF">GSMUA_52750.1</name>
</gene>
<accession>A0A8D7ASZ6</accession>